<dbReference type="SUPFAM" id="SSF53335">
    <property type="entry name" value="S-adenosyl-L-methionine-dependent methyltransferases"/>
    <property type="match status" value="2"/>
</dbReference>
<dbReference type="PANTHER" id="PTHR47816:SF5">
    <property type="entry name" value="RIBOSOMAL RNA LARGE SUBUNIT METHYLTRANSFERASE G"/>
    <property type="match status" value="1"/>
</dbReference>
<dbReference type="EMBL" id="JACHGJ010000007">
    <property type="protein sequence ID" value="MBB6481658.1"/>
    <property type="molecule type" value="Genomic_DNA"/>
</dbReference>
<feature type="compositionally biased region" description="Basic and acidic residues" evidence="6">
    <location>
        <begin position="184"/>
        <end position="201"/>
    </location>
</feature>
<dbReference type="AlphaFoldDB" id="A0A841RGL4"/>
<evidence type="ECO:0000259" key="7">
    <source>
        <dbReference type="Pfam" id="PF05175"/>
    </source>
</evidence>
<name>A0A841RGL4_9SPIO</name>
<dbReference type="InterPro" id="IPR046977">
    <property type="entry name" value="RsmC/RlmG"/>
</dbReference>
<dbReference type="InterPro" id="IPR002052">
    <property type="entry name" value="DNA_methylase_N6_adenine_CS"/>
</dbReference>
<dbReference type="EC" id="2.1.1.174" evidence="9"/>
<reference evidence="9 10" key="1">
    <citation type="submission" date="2020-08" db="EMBL/GenBank/DDBJ databases">
        <title>Genomic Encyclopedia of Type Strains, Phase IV (KMG-IV): sequencing the most valuable type-strain genomes for metagenomic binning, comparative biology and taxonomic classification.</title>
        <authorList>
            <person name="Goeker M."/>
        </authorList>
    </citation>
    <scope>NUCLEOTIDE SEQUENCE [LARGE SCALE GENOMIC DNA]</scope>
    <source>
        <strain evidence="9 10">DSM 2461</strain>
    </source>
</reference>
<dbReference type="Pfam" id="PF26049">
    <property type="entry name" value="RLMG_N"/>
    <property type="match status" value="1"/>
</dbReference>
<evidence type="ECO:0000256" key="6">
    <source>
        <dbReference type="SAM" id="MobiDB-lite"/>
    </source>
</evidence>
<keyword evidence="5" id="KW-0949">S-adenosyl-L-methionine</keyword>
<evidence type="ECO:0000259" key="8">
    <source>
        <dbReference type="Pfam" id="PF26049"/>
    </source>
</evidence>
<evidence type="ECO:0000256" key="2">
    <source>
        <dbReference type="ARBA" id="ARBA00022552"/>
    </source>
</evidence>
<dbReference type="InterPro" id="IPR017237">
    <property type="entry name" value="RLMG"/>
</dbReference>
<keyword evidence="4 9" id="KW-0808">Transferase</keyword>
<dbReference type="InterPro" id="IPR029063">
    <property type="entry name" value="SAM-dependent_MTases_sf"/>
</dbReference>
<evidence type="ECO:0000313" key="10">
    <source>
        <dbReference type="Proteomes" id="UP000587760"/>
    </source>
</evidence>
<dbReference type="InterPro" id="IPR007848">
    <property type="entry name" value="Small_mtfrase_dom"/>
</dbReference>
<evidence type="ECO:0000313" key="9">
    <source>
        <dbReference type="EMBL" id="MBB6481658.1"/>
    </source>
</evidence>
<dbReference type="Pfam" id="PF05175">
    <property type="entry name" value="MTS"/>
    <property type="match status" value="1"/>
</dbReference>
<protein>
    <submittedName>
        <fullName evidence="9">23S rRNA (Guanine1835-N2)-methyltransferase</fullName>
        <ecNumber evidence="9">2.1.1.174</ecNumber>
    </submittedName>
</protein>
<dbReference type="InterPro" id="IPR058679">
    <property type="entry name" value="RlmG_N"/>
</dbReference>
<proteinExistence type="predicted"/>
<organism evidence="9 10">
    <name type="scientific">Spirochaeta isovalerica</name>
    <dbReference type="NCBI Taxonomy" id="150"/>
    <lineage>
        <taxon>Bacteria</taxon>
        <taxon>Pseudomonadati</taxon>
        <taxon>Spirochaetota</taxon>
        <taxon>Spirochaetia</taxon>
        <taxon>Spirochaetales</taxon>
        <taxon>Spirochaetaceae</taxon>
        <taxon>Spirochaeta</taxon>
    </lineage>
</organism>
<evidence type="ECO:0000256" key="3">
    <source>
        <dbReference type="ARBA" id="ARBA00022603"/>
    </source>
</evidence>
<feature type="domain" description="Methyltransferase small" evidence="7">
    <location>
        <begin position="226"/>
        <end position="395"/>
    </location>
</feature>
<dbReference type="PANTHER" id="PTHR47816">
    <property type="entry name" value="RIBOSOMAL RNA SMALL SUBUNIT METHYLTRANSFERASE C"/>
    <property type="match status" value="1"/>
</dbReference>
<keyword evidence="1" id="KW-0963">Cytoplasm</keyword>
<dbReference type="GO" id="GO:0003676">
    <property type="term" value="F:nucleic acid binding"/>
    <property type="evidence" value="ECO:0007669"/>
    <property type="project" value="InterPro"/>
</dbReference>
<dbReference type="PROSITE" id="PS00092">
    <property type="entry name" value="N6_MTASE"/>
    <property type="match status" value="1"/>
</dbReference>
<dbReference type="PIRSF" id="PIRSF037565">
    <property type="entry name" value="RRNA_m2G_Mtase_RsmD_prd"/>
    <property type="match status" value="1"/>
</dbReference>
<sequence length="399" mass="44357">MDQILFESAYGSLTLSRGPEERNRSLQAWNSADQYMLEKMSEDGTEEGSHLLIVNDSFGALTVPLTGKFKVYCWNDSFCAEKHIRRNLRENGIDENTVVFLSPEDHLPGSIDLVLLKNPKSLNFLEFILQRLSRQLPEGTKILAGDMARNIHRSTVSLFESFLPGAKTSLAWKKARLVEGSVSRTERETLTHTEGSPEKSPARNPDGSSAGETFPVEYKPEGLSSTLVNYPNLFAFGRLDPGSAFMIGNMPEPASVPQRIVDVACGDGVLALKAAELWPEASFLCTDESRLAVRSARESFERNDYGDRAEFMVTDGLEGVEPDQADLVLCNPPFHDNHSLSTSTALKMFSQSREVLKRGGELFVIANRHLGYEKSLGRLFSKVSVFRTNKKFAIIRAVK</sequence>
<dbReference type="GO" id="GO:0005737">
    <property type="term" value="C:cytoplasm"/>
    <property type="evidence" value="ECO:0007669"/>
    <property type="project" value="InterPro"/>
</dbReference>
<dbReference type="GO" id="GO:0052916">
    <property type="term" value="F:23S rRNA (guanine(1835)-N(2))-methyltransferase activity"/>
    <property type="evidence" value="ECO:0007669"/>
    <property type="project" value="UniProtKB-EC"/>
</dbReference>
<evidence type="ECO:0000256" key="5">
    <source>
        <dbReference type="ARBA" id="ARBA00022691"/>
    </source>
</evidence>
<feature type="domain" description="RlmG N-terminal" evidence="8">
    <location>
        <begin position="6"/>
        <end position="181"/>
    </location>
</feature>
<keyword evidence="2" id="KW-0698">rRNA processing</keyword>
<dbReference type="RefSeq" id="WP_184747895.1">
    <property type="nucleotide sequence ID" value="NZ_JACHGJ010000007.1"/>
</dbReference>
<dbReference type="Proteomes" id="UP000587760">
    <property type="component" value="Unassembled WGS sequence"/>
</dbReference>
<comment type="caution">
    <text evidence="9">The sequence shown here is derived from an EMBL/GenBank/DDBJ whole genome shotgun (WGS) entry which is preliminary data.</text>
</comment>
<dbReference type="CDD" id="cd02440">
    <property type="entry name" value="AdoMet_MTases"/>
    <property type="match status" value="1"/>
</dbReference>
<keyword evidence="10" id="KW-1185">Reference proteome</keyword>
<feature type="region of interest" description="Disordered" evidence="6">
    <location>
        <begin position="183"/>
        <end position="216"/>
    </location>
</feature>
<evidence type="ECO:0000256" key="1">
    <source>
        <dbReference type="ARBA" id="ARBA00022490"/>
    </source>
</evidence>
<evidence type="ECO:0000256" key="4">
    <source>
        <dbReference type="ARBA" id="ARBA00022679"/>
    </source>
</evidence>
<gene>
    <name evidence="9" type="ORF">HNR50_003338</name>
</gene>
<dbReference type="Gene3D" id="3.40.50.150">
    <property type="entry name" value="Vaccinia Virus protein VP39"/>
    <property type="match status" value="2"/>
</dbReference>
<accession>A0A841RGL4</accession>
<keyword evidence="3 9" id="KW-0489">Methyltransferase</keyword>